<dbReference type="AlphaFoldDB" id="A0A8J6PQM0"/>
<sequence>MTPAPSWLTARPIAHRGYHDLNKTRWENTLSAFSAAVDNNFAIECDVHLSSDGVPVVFHDDDLKRLAGVEGYVWQRTAAEMGALRIGGTDDHAPTLDEMLAFVSGRVPLVIELKGTPGKDDGLVAAVGERLARYDGPAAIMSFDHWLIRDFASKAPGIPAGLTAWGDKNHELEAHFSMLAHGISFVSYGVVHLPNRFVSFVRDKLSMPVITWTVRDHAAVRTTFDYADQMTFEGFDPDSAPTA</sequence>
<dbReference type="GO" id="GO:0008081">
    <property type="term" value="F:phosphoric diester hydrolase activity"/>
    <property type="evidence" value="ECO:0007669"/>
    <property type="project" value="InterPro"/>
</dbReference>
<protein>
    <submittedName>
        <fullName evidence="2">Glycerophosphodiester phosphodiesterase</fullName>
    </submittedName>
</protein>
<dbReference type="InterPro" id="IPR030395">
    <property type="entry name" value="GP_PDE_dom"/>
</dbReference>
<dbReference type="GO" id="GO:0006629">
    <property type="term" value="P:lipid metabolic process"/>
    <property type="evidence" value="ECO:0007669"/>
    <property type="project" value="InterPro"/>
</dbReference>
<dbReference type="PROSITE" id="PS51704">
    <property type="entry name" value="GP_PDE"/>
    <property type="match status" value="1"/>
</dbReference>
<evidence type="ECO:0000313" key="2">
    <source>
        <dbReference type="EMBL" id="MBD0416310.1"/>
    </source>
</evidence>
<accession>A0A8J6PQM0</accession>
<dbReference type="CDD" id="cd08585">
    <property type="entry name" value="GDPD_like_3"/>
    <property type="match status" value="1"/>
</dbReference>
<dbReference type="InterPro" id="IPR017946">
    <property type="entry name" value="PLC-like_Pdiesterase_TIM-brl"/>
</dbReference>
<dbReference type="RefSeq" id="WP_188165742.1">
    <property type="nucleotide sequence ID" value="NZ_JACVVX010000005.1"/>
</dbReference>
<dbReference type="Proteomes" id="UP000643405">
    <property type="component" value="Unassembled WGS sequence"/>
</dbReference>
<dbReference type="Pfam" id="PF03009">
    <property type="entry name" value="GDPD"/>
    <property type="match status" value="1"/>
</dbReference>
<dbReference type="PANTHER" id="PTHR46211">
    <property type="entry name" value="GLYCEROPHOSPHORYL DIESTER PHOSPHODIESTERASE"/>
    <property type="match status" value="1"/>
</dbReference>
<gene>
    <name evidence="2" type="ORF">ICI42_16780</name>
</gene>
<organism evidence="2 3">
    <name type="scientific">Oryzicola mucosus</name>
    <dbReference type="NCBI Taxonomy" id="2767425"/>
    <lineage>
        <taxon>Bacteria</taxon>
        <taxon>Pseudomonadati</taxon>
        <taxon>Pseudomonadota</taxon>
        <taxon>Alphaproteobacteria</taxon>
        <taxon>Hyphomicrobiales</taxon>
        <taxon>Phyllobacteriaceae</taxon>
        <taxon>Oryzicola</taxon>
    </lineage>
</organism>
<dbReference type="EMBL" id="JACVVX010000005">
    <property type="protein sequence ID" value="MBD0416310.1"/>
    <property type="molecule type" value="Genomic_DNA"/>
</dbReference>
<dbReference type="Gene3D" id="3.20.20.190">
    <property type="entry name" value="Phosphatidylinositol (PI) phosphodiesterase"/>
    <property type="match status" value="1"/>
</dbReference>
<comment type="caution">
    <text evidence="2">The sequence shown here is derived from an EMBL/GenBank/DDBJ whole genome shotgun (WGS) entry which is preliminary data.</text>
</comment>
<evidence type="ECO:0000313" key="3">
    <source>
        <dbReference type="Proteomes" id="UP000643405"/>
    </source>
</evidence>
<keyword evidence="3" id="KW-1185">Reference proteome</keyword>
<feature type="domain" description="GP-PDE" evidence="1">
    <location>
        <begin position="10"/>
        <end position="243"/>
    </location>
</feature>
<dbReference type="SUPFAM" id="SSF51695">
    <property type="entry name" value="PLC-like phosphodiesterases"/>
    <property type="match status" value="1"/>
</dbReference>
<name>A0A8J6PQM0_9HYPH</name>
<proteinExistence type="predicted"/>
<evidence type="ECO:0000259" key="1">
    <source>
        <dbReference type="PROSITE" id="PS51704"/>
    </source>
</evidence>
<reference evidence="2" key="1">
    <citation type="submission" date="2020-09" db="EMBL/GenBank/DDBJ databases">
        <title>Genome seq and assembly of Tianweitania sp.</title>
        <authorList>
            <person name="Chhetri G."/>
        </authorList>
    </citation>
    <scope>NUCLEOTIDE SEQUENCE</scope>
    <source>
        <strain evidence="2">Rool2</strain>
    </source>
</reference>
<dbReference type="PANTHER" id="PTHR46211:SF1">
    <property type="entry name" value="GLYCEROPHOSPHODIESTER PHOSPHODIESTERASE, CYTOPLASMIC"/>
    <property type="match status" value="1"/>
</dbReference>